<name>T0KU13_COLGC</name>
<dbReference type="SUPFAM" id="SSF52058">
    <property type="entry name" value="L domain-like"/>
    <property type="match status" value="2"/>
</dbReference>
<gene>
    <name evidence="2" type="ORF">CGLO_04473</name>
</gene>
<sequence length="384" mass="43010">MIAWLLIAVLVPASGVLAQACSNFTIDSIEKLQAARQCPEIDGDVVVGPYLREVNLDGIQRIHGSLVTMEVCAWDRPKGCKDEYPLEIISSSTLTAVDEIQIIWNANLRNISLPNLKAVETDFMIHYLENLEYLDITGLETVGGFTLRVPSLTTLKHNGLRNITGYGRNATGYGSYSNETSLVLATGLESLDSVFRYPLSVFWVAIEVNSKNKEIHFGFANTTLLQFEGQPYGEDTYPGAGNVTIIFGGHDAENVHVDYLRCRNATNGLKRQESLNRLTVDEINISGNDYLEHLDLPFDQLGELYVSYAPNLRWLSNHPQASEWTDFALDMDAPYHYNISRSPLLNLSSEYMIDEAGNTVRSWYWPQKNIKKIDLGAIMTDAFL</sequence>
<dbReference type="Proteomes" id="UP000015530">
    <property type="component" value="Unassembled WGS sequence"/>
</dbReference>
<dbReference type="InterPro" id="IPR036941">
    <property type="entry name" value="Rcpt_L-dom_sf"/>
</dbReference>
<evidence type="ECO:0000313" key="2">
    <source>
        <dbReference type="EMBL" id="EQB55584.1"/>
    </source>
</evidence>
<dbReference type="HOGENOM" id="CLU_719626_0_0_1"/>
<protein>
    <submittedName>
        <fullName evidence="2">Uncharacterized protein</fullName>
    </submittedName>
</protein>
<dbReference type="Gene3D" id="3.80.20.20">
    <property type="entry name" value="Receptor L-domain"/>
    <property type="match status" value="1"/>
</dbReference>
<dbReference type="EMBL" id="AMYD01000897">
    <property type="protein sequence ID" value="EQB55584.1"/>
    <property type="molecule type" value="Genomic_DNA"/>
</dbReference>
<accession>T0KU13</accession>
<dbReference type="AlphaFoldDB" id="T0KU13"/>
<reference evidence="3" key="1">
    <citation type="journal article" date="2013" name="Mol. Plant Microbe Interact.">
        <title>Global aspects of pacC regulation of pathogenicity genes in Colletotrichum gloeosporioides as revealed by transcriptome analysis.</title>
        <authorList>
            <person name="Alkan N."/>
            <person name="Meng X."/>
            <person name="Friedlander G."/>
            <person name="Reuveni E."/>
            <person name="Sukno S."/>
            <person name="Sherman A."/>
            <person name="Thon M."/>
            <person name="Fluhr R."/>
            <person name="Prusky D."/>
        </authorList>
    </citation>
    <scope>NUCLEOTIDE SEQUENCE [LARGE SCALE GENOMIC DNA]</scope>
    <source>
        <strain evidence="3">Cg-14</strain>
    </source>
</reference>
<keyword evidence="1" id="KW-0732">Signal</keyword>
<evidence type="ECO:0000256" key="1">
    <source>
        <dbReference type="SAM" id="SignalP"/>
    </source>
</evidence>
<evidence type="ECO:0000313" key="3">
    <source>
        <dbReference type="Proteomes" id="UP000015530"/>
    </source>
</evidence>
<dbReference type="OrthoDB" id="536881at2759"/>
<organism evidence="2 3">
    <name type="scientific">Colletotrichum gloeosporioides (strain Cg-14)</name>
    <name type="common">Anthracnose fungus</name>
    <name type="synonym">Glomerella cingulata</name>
    <dbReference type="NCBI Taxonomy" id="1237896"/>
    <lineage>
        <taxon>Eukaryota</taxon>
        <taxon>Fungi</taxon>
        <taxon>Dikarya</taxon>
        <taxon>Ascomycota</taxon>
        <taxon>Pezizomycotina</taxon>
        <taxon>Sordariomycetes</taxon>
        <taxon>Hypocreomycetidae</taxon>
        <taxon>Glomerellales</taxon>
        <taxon>Glomerellaceae</taxon>
        <taxon>Colletotrichum</taxon>
        <taxon>Colletotrichum gloeosporioides species complex</taxon>
    </lineage>
</organism>
<feature type="signal peptide" evidence="1">
    <location>
        <begin position="1"/>
        <end position="18"/>
    </location>
</feature>
<proteinExistence type="predicted"/>
<comment type="caution">
    <text evidence="2">The sequence shown here is derived from an EMBL/GenBank/DDBJ whole genome shotgun (WGS) entry which is preliminary data.</text>
</comment>
<feature type="chain" id="PRO_5004566821" evidence="1">
    <location>
        <begin position="19"/>
        <end position="384"/>
    </location>
</feature>